<dbReference type="Proteomes" id="UP000316778">
    <property type="component" value="Unassembled WGS sequence"/>
</dbReference>
<comment type="caution">
    <text evidence="1">The sequence shown here is derived from an EMBL/GenBank/DDBJ whole genome shotgun (WGS) entry which is preliminary data.</text>
</comment>
<dbReference type="Gene3D" id="3.40.50.150">
    <property type="entry name" value="Vaccinia Virus protein VP39"/>
    <property type="match status" value="1"/>
</dbReference>
<dbReference type="SUPFAM" id="SSF53335">
    <property type="entry name" value="S-adenosyl-L-methionine-dependent methyltransferases"/>
    <property type="match status" value="1"/>
</dbReference>
<sequence length="77" mass="8591">MRKIYFIDLFCGAGGVTSGIHRARYNGQQFVQVIACVNHDPLAIASHEENHPEVLQARMLIEASYGAIFEQKESEIA</sequence>
<organism evidence="1 2">
    <name type="scientific">Chitinophaga japonensis</name>
    <name type="common">Flexibacter japonensis</name>
    <dbReference type="NCBI Taxonomy" id="104662"/>
    <lineage>
        <taxon>Bacteria</taxon>
        <taxon>Pseudomonadati</taxon>
        <taxon>Bacteroidota</taxon>
        <taxon>Chitinophagia</taxon>
        <taxon>Chitinophagales</taxon>
        <taxon>Chitinophagaceae</taxon>
        <taxon>Chitinophaga</taxon>
    </lineage>
</organism>
<dbReference type="RefSeq" id="WP_145716049.1">
    <property type="nucleotide sequence ID" value="NZ_BAAAFY010000005.1"/>
</dbReference>
<proteinExistence type="predicted"/>
<dbReference type="InterPro" id="IPR029063">
    <property type="entry name" value="SAM-dependent_MTases_sf"/>
</dbReference>
<evidence type="ECO:0008006" key="3">
    <source>
        <dbReference type="Google" id="ProtNLM"/>
    </source>
</evidence>
<dbReference type="OrthoDB" id="32195at2"/>
<name>A0A562SYD6_CHIJA</name>
<evidence type="ECO:0000313" key="1">
    <source>
        <dbReference type="EMBL" id="TWI86322.1"/>
    </source>
</evidence>
<dbReference type="AlphaFoldDB" id="A0A562SYD6"/>
<protein>
    <recommendedName>
        <fullName evidence="3">DNA (cytosine-5-)-methyltransferase</fullName>
    </recommendedName>
</protein>
<dbReference type="EMBL" id="VLLG01000004">
    <property type="protein sequence ID" value="TWI86322.1"/>
    <property type="molecule type" value="Genomic_DNA"/>
</dbReference>
<gene>
    <name evidence="1" type="ORF">LX66_3576</name>
</gene>
<evidence type="ECO:0000313" key="2">
    <source>
        <dbReference type="Proteomes" id="UP000316778"/>
    </source>
</evidence>
<accession>A0A562SYD6</accession>
<reference evidence="1 2" key="1">
    <citation type="journal article" date="2013" name="Stand. Genomic Sci.">
        <title>Genomic Encyclopedia of Type Strains, Phase I: The one thousand microbial genomes (KMG-I) project.</title>
        <authorList>
            <person name="Kyrpides N.C."/>
            <person name="Woyke T."/>
            <person name="Eisen J.A."/>
            <person name="Garrity G."/>
            <person name="Lilburn T.G."/>
            <person name="Beck B.J."/>
            <person name="Whitman W.B."/>
            <person name="Hugenholtz P."/>
            <person name="Klenk H.P."/>
        </authorList>
    </citation>
    <scope>NUCLEOTIDE SEQUENCE [LARGE SCALE GENOMIC DNA]</scope>
    <source>
        <strain evidence="1 2">DSM 13484</strain>
    </source>
</reference>
<keyword evidence="2" id="KW-1185">Reference proteome</keyword>